<dbReference type="GO" id="GO:0006352">
    <property type="term" value="P:DNA-templated transcription initiation"/>
    <property type="evidence" value="ECO:0007669"/>
    <property type="project" value="InterPro"/>
</dbReference>
<dbReference type="InterPro" id="IPR000792">
    <property type="entry name" value="Tscrpt_reg_LuxR_C"/>
</dbReference>
<keyword evidence="8" id="KW-1185">Reference proteome</keyword>
<dbReference type="AlphaFoldDB" id="A0A6H2GWC2"/>
<evidence type="ECO:0000313" key="8">
    <source>
        <dbReference type="Proteomes" id="UP000502136"/>
    </source>
</evidence>
<dbReference type="InterPro" id="IPR001789">
    <property type="entry name" value="Sig_transdc_resp-reg_receiver"/>
</dbReference>
<dbReference type="InterPro" id="IPR016032">
    <property type="entry name" value="Sig_transdc_resp-reg_C-effctor"/>
</dbReference>
<dbReference type="InterPro" id="IPR051015">
    <property type="entry name" value="EvgA-like"/>
</dbReference>
<dbReference type="PROSITE" id="PS50110">
    <property type="entry name" value="RESPONSE_REGULATORY"/>
    <property type="match status" value="1"/>
</dbReference>
<dbReference type="SMART" id="SM00448">
    <property type="entry name" value="REC"/>
    <property type="match status" value="1"/>
</dbReference>
<evidence type="ECO:0000256" key="4">
    <source>
        <dbReference type="ARBA" id="ARBA00023163"/>
    </source>
</evidence>
<dbReference type="SUPFAM" id="SSF52172">
    <property type="entry name" value="CheY-like"/>
    <property type="match status" value="1"/>
</dbReference>
<dbReference type="InterPro" id="IPR058245">
    <property type="entry name" value="NreC/VraR/RcsB-like_REC"/>
</dbReference>
<dbReference type="InterPro" id="IPR011006">
    <property type="entry name" value="CheY-like_superfamily"/>
</dbReference>
<dbReference type="Pfam" id="PF00072">
    <property type="entry name" value="Response_reg"/>
    <property type="match status" value="1"/>
</dbReference>
<gene>
    <name evidence="7" type="ORF">HGI30_09320</name>
</gene>
<dbReference type="EMBL" id="CP051428">
    <property type="protein sequence ID" value="QJC51723.1"/>
    <property type="molecule type" value="Genomic_DNA"/>
</dbReference>
<dbReference type="Pfam" id="PF08281">
    <property type="entry name" value="Sigma70_r4_2"/>
    <property type="match status" value="1"/>
</dbReference>
<accession>A0A6H2GWC2</accession>
<evidence type="ECO:0000313" key="7">
    <source>
        <dbReference type="EMBL" id="QJC51723.1"/>
    </source>
</evidence>
<dbReference type="PRINTS" id="PR00038">
    <property type="entry name" value="HTHLUXR"/>
</dbReference>
<dbReference type="GO" id="GO:0003677">
    <property type="term" value="F:DNA binding"/>
    <property type="evidence" value="ECO:0007669"/>
    <property type="project" value="UniProtKB-KW"/>
</dbReference>
<organism evidence="7 8">
    <name type="scientific">Paenibacillus albicereus</name>
    <dbReference type="NCBI Taxonomy" id="2726185"/>
    <lineage>
        <taxon>Bacteria</taxon>
        <taxon>Bacillati</taxon>
        <taxon>Bacillota</taxon>
        <taxon>Bacilli</taxon>
        <taxon>Bacillales</taxon>
        <taxon>Paenibacillaceae</taxon>
        <taxon>Paenibacillus</taxon>
    </lineage>
</organism>
<keyword evidence="4" id="KW-0804">Transcription</keyword>
<protein>
    <submittedName>
        <fullName evidence="7">Response regulator transcription factor</fullName>
    </submittedName>
</protein>
<evidence type="ECO:0000256" key="3">
    <source>
        <dbReference type="ARBA" id="ARBA00023125"/>
    </source>
</evidence>
<sequence length="207" mass="23326">MRRIRVMLVEDDPFWQENISADLATETDIEVAAVCGSKEEALQAATLDRALDVVLMDINLSGNKLDGLEAVQELWPIVGKRDVKVIMLTSLKESGLILRSLQLGAVNYITKQSYKDIVRAIREAHRNAAQIHADAAGAMRTELQLMELTATEREVFELRREGLSRQQISERMHKSAHTIKSQIKSIRSKLLPFRLHPPSREADDDEG</sequence>
<evidence type="ECO:0000259" key="6">
    <source>
        <dbReference type="PROSITE" id="PS50110"/>
    </source>
</evidence>
<feature type="modified residue" description="4-aspartylphosphate" evidence="5">
    <location>
        <position position="57"/>
    </location>
</feature>
<name>A0A6H2GWC2_9BACL</name>
<feature type="domain" description="Response regulatory" evidence="6">
    <location>
        <begin position="5"/>
        <end position="126"/>
    </location>
</feature>
<reference evidence="7 8" key="1">
    <citation type="submission" date="2020-04" db="EMBL/GenBank/DDBJ databases">
        <title>Novel Paenibacillus strain UniB2 isolated from commercial digestive syrup.</title>
        <authorList>
            <person name="Thorat V."/>
            <person name="Kirdat K."/>
            <person name="Tiwarekar B."/>
            <person name="Yadav A."/>
        </authorList>
    </citation>
    <scope>NUCLEOTIDE SEQUENCE [LARGE SCALE GENOMIC DNA]</scope>
    <source>
        <strain evidence="7 8">UniB2</strain>
    </source>
</reference>
<dbReference type="KEGG" id="palr:HGI30_09320"/>
<keyword evidence="2" id="KW-0805">Transcription regulation</keyword>
<dbReference type="Gene3D" id="3.40.50.2300">
    <property type="match status" value="1"/>
</dbReference>
<dbReference type="SUPFAM" id="SSF46894">
    <property type="entry name" value="C-terminal effector domain of the bipartite response regulators"/>
    <property type="match status" value="1"/>
</dbReference>
<dbReference type="CDD" id="cd17535">
    <property type="entry name" value="REC_NarL-like"/>
    <property type="match status" value="1"/>
</dbReference>
<keyword evidence="1 5" id="KW-0597">Phosphoprotein</keyword>
<dbReference type="PANTHER" id="PTHR45566">
    <property type="entry name" value="HTH-TYPE TRANSCRIPTIONAL REGULATOR YHJB-RELATED"/>
    <property type="match status" value="1"/>
</dbReference>
<dbReference type="GO" id="GO:0000160">
    <property type="term" value="P:phosphorelay signal transduction system"/>
    <property type="evidence" value="ECO:0007669"/>
    <property type="project" value="InterPro"/>
</dbReference>
<dbReference type="RefSeq" id="WP_168907307.1">
    <property type="nucleotide sequence ID" value="NZ_CP051428.1"/>
</dbReference>
<dbReference type="SMART" id="SM00421">
    <property type="entry name" value="HTH_LUXR"/>
    <property type="match status" value="1"/>
</dbReference>
<dbReference type="InterPro" id="IPR013249">
    <property type="entry name" value="RNA_pol_sigma70_r4_t2"/>
</dbReference>
<proteinExistence type="predicted"/>
<evidence type="ECO:0000256" key="2">
    <source>
        <dbReference type="ARBA" id="ARBA00023015"/>
    </source>
</evidence>
<keyword evidence="3" id="KW-0238">DNA-binding</keyword>
<dbReference type="Proteomes" id="UP000502136">
    <property type="component" value="Chromosome"/>
</dbReference>
<dbReference type="GO" id="GO:0016987">
    <property type="term" value="F:sigma factor activity"/>
    <property type="evidence" value="ECO:0007669"/>
    <property type="project" value="InterPro"/>
</dbReference>
<dbReference type="PANTHER" id="PTHR45566:SF2">
    <property type="entry name" value="NARL SUBFAMILY"/>
    <property type="match status" value="1"/>
</dbReference>
<evidence type="ECO:0000256" key="5">
    <source>
        <dbReference type="PROSITE-ProRule" id="PRU00169"/>
    </source>
</evidence>
<evidence type="ECO:0000256" key="1">
    <source>
        <dbReference type="ARBA" id="ARBA00022553"/>
    </source>
</evidence>